<protein>
    <submittedName>
        <fullName evidence="1">Uncharacterized protein</fullName>
    </submittedName>
</protein>
<gene>
    <name evidence="1" type="ORF">UN63_15910</name>
</gene>
<name>A0A2P5TI95_9GAMM</name>
<dbReference type="EMBL" id="MPZM01000067">
    <property type="protein sequence ID" value="PPL14361.1"/>
    <property type="molecule type" value="Genomic_DNA"/>
</dbReference>
<comment type="caution">
    <text evidence="1">The sequence shown here is derived from an EMBL/GenBank/DDBJ whole genome shotgun (WGS) entry which is preliminary data.</text>
</comment>
<evidence type="ECO:0000313" key="1">
    <source>
        <dbReference type="EMBL" id="PPL14361.1"/>
    </source>
</evidence>
<dbReference type="Proteomes" id="UP000242231">
    <property type="component" value="Unassembled WGS sequence"/>
</dbReference>
<proteinExistence type="predicted"/>
<evidence type="ECO:0000313" key="2">
    <source>
        <dbReference type="Proteomes" id="UP000242231"/>
    </source>
</evidence>
<keyword evidence="2" id="KW-1185">Reference proteome</keyword>
<sequence length="74" mass="8176">MTGMSCAERHKEVLERVGEAGPLSGIELTVKKIECLIRWIEPGLVIDLHTVFISLLRLSSCSWVNPGADKQDPT</sequence>
<reference evidence="2" key="1">
    <citation type="submission" date="2016-11" db="EMBL/GenBank/DDBJ databases">
        <authorList>
            <person name="Sisinthy S."/>
            <person name="Ara S."/>
            <person name="Gundlapally S.R."/>
        </authorList>
    </citation>
    <scope>NUCLEOTIDE SEQUENCE [LARGE SCALE GENOMIC DNA]</scope>
    <source>
        <strain evidence="2">V1-41</strain>
    </source>
</reference>
<accession>A0A2P5TI95</accession>
<organism evidence="1 2">
    <name type="scientific">Oceanisphaera arctica</name>
    <dbReference type="NCBI Taxonomy" id="641510"/>
    <lineage>
        <taxon>Bacteria</taxon>
        <taxon>Pseudomonadati</taxon>
        <taxon>Pseudomonadota</taxon>
        <taxon>Gammaproteobacteria</taxon>
        <taxon>Aeromonadales</taxon>
        <taxon>Aeromonadaceae</taxon>
        <taxon>Oceanisphaera</taxon>
    </lineage>
</organism>
<dbReference type="AlphaFoldDB" id="A0A2P5TI95"/>